<name>A0A9P6IQ64_9FUNG</name>
<protein>
    <submittedName>
        <fullName evidence="1">Uncharacterized protein</fullName>
    </submittedName>
</protein>
<reference evidence="1" key="1">
    <citation type="journal article" date="2020" name="Fungal Divers.">
        <title>Resolving the Mortierellaceae phylogeny through synthesis of multi-gene phylogenetics and phylogenomics.</title>
        <authorList>
            <person name="Vandepol N."/>
            <person name="Liber J."/>
            <person name="Desiro A."/>
            <person name="Na H."/>
            <person name="Kennedy M."/>
            <person name="Barry K."/>
            <person name="Grigoriev I.V."/>
            <person name="Miller A.N."/>
            <person name="O'Donnell K."/>
            <person name="Stajich J.E."/>
            <person name="Bonito G."/>
        </authorList>
    </citation>
    <scope>NUCLEOTIDE SEQUENCE</scope>
    <source>
        <strain evidence="1">MES-2147</strain>
    </source>
</reference>
<dbReference type="AlphaFoldDB" id="A0A9P6IQ64"/>
<accession>A0A9P6IQ64</accession>
<evidence type="ECO:0000313" key="1">
    <source>
        <dbReference type="EMBL" id="KAF9944134.1"/>
    </source>
</evidence>
<feature type="non-terminal residue" evidence="1">
    <location>
        <position position="51"/>
    </location>
</feature>
<dbReference type="OrthoDB" id="2337740at2759"/>
<comment type="caution">
    <text evidence="1">The sequence shown here is derived from an EMBL/GenBank/DDBJ whole genome shotgun (WGS) entry which is preliminary data.</text>
</comment>
<organism evidence="1 2">
    <name type="scientific">Modicella reniformis</name>
    <dbReference type="NCBI Taxonomy" id="1440133"/>
    <lineage>
        <taxon>Eukaryota</taxon>
        <taxon>Fungi</taxon>
        <taxon>Fungi incertae sedis</taxon>
        <taxon>Mucoromycota</taxon>
        <taxon>Mortierellomycotina</taxon>
        <taxon>Mortierellomycetes</taxon>
        <taxon>Mortierellales</taxon>
        <taxon>Mortierellaceae</taxon>
        <taxon>Modicella</taxon>
    </lineage>
</organism>
<proteinExistence type="predicted"/>
<dbReference type="EMBL" id="JAAAHW010008555">
    <property type="protein sequence ID" value="KAF9944134.1"/>
    <property type="molecule type" value="Genomic_DNA"/>
</dbReference>
<sequence>MKEARVDNVVIGVENWTKEVEEHGDKGWFLDRIGNDPKSYMIAWCTKFQLE</sequence>
<dbReference type="Proteomes" id="UP000749646">
    <property type="component" value="Unassembled WGS sequence"/>
</dbReference>
<evidence type="ECO:0000313" key="2">
    <source>
        <dbReference type="Proteomes" id="UP000749646"/>
    </source>
</evidence>
<keyword evidence="2" id="KW-1185">Reference proteome</keyword>
<gene>
    <name evidence="1" type="ORF">BGZ65_012562</name>
</gene>